<organism evidence="2 3">
    <name type="scientific">Tilletiopsis washingtonensis</name>
    <dbReference type="NCBI Taxonomy" id="58919"/>
    <lineage>
        <taxon>Eukaryota</taxon>
        <taxon>Fungi</taxon>
        <taxon>Dikarya</taxon>
        <taxon>Basidiomycota</taxon>
        <taxon>Ustilaginomycotina</taxon>
        <taxon>Exobasidiomycetes</taxon>
        <taxon>Entylomatales</taxon>
        <taxon>Entylomatales incertae sedis</taxon>
        <taxon>Tilletiopsis</taxon>
    </lineage>
</organism>
<dbReference type="AlphaFoldDB" id="A0A316ZAH1"/>
<evidence type="ECO:0000313" key="2">
    <source>
        <dbReference type="EMBL" id="PWN98018.1"/>
    </source>
</evidence>
<dbReference type="Proteomes" id="UP000245946">
    <property type="component" value="Unassembled WGS sequence"/>
</dbReference>
<evidence type="ECO:0000256" key="1">
    <source>
        <dbReference type="SAM" id="MobiDB-lite"/>
    </source>
</evidence>
<gene>
    <name evidence="2" type="ORF">FA09DRAFT_338983</name>
</gene>
<dbReference type="EMBL" id="KZ819293">
    <property type="protein sequence ID" value="PWN98018.1"/>
    <property type="molecule type" value="Genomic_DNA"/>
</dbReference>
<dbReference type="GeneID" id="37271706"/>
<name>A0A316ZAH1_9BASI</name>
<accession>A0A316ZAH1</accession>
<evidence type="ECO:0000313" key="3">
    <source>
        <dbReference type="Proteomes" id="UP000245946"/>
    </source>
</evidence>
<keyword evidence="3" id="KW-1185">Reference proteome</keyword>
<reference evidence="2 3" key="1">
    <citation type="journal article" date="2018" name="Mol. Biol. Evol.">
        <title>Broad Genomic Sampling Reveals a Smut Pathogenic Ancestry of the Fungal Clade Ustilaginomycotina.</title>
        <authorList>
            <person name="Kijpornyongpan T."/>
            <person name="Mondo S.J."/>
            <person name="Barry K."/>
            <person name="Sandor L."/>
            <person name="Lee J."/>
            <person name="Lipzen A."/>
            <person name="Pangilinan J."/>
            <person name="LaButti K."/>
            <person name="Hainaut M."/>
            <person name="Henrissat B."/>
            <person name="Grigoriev I.V."/>
            <person name="Spatafora J.W."/>
            <person name="Aime M.C."/>
        </authorList>
    </citation>
    <scope>NUCLEOTIDE SEQUENCE [LARGE SCALE GENOMIC DNA]</scope>
    <source>
        <strain evidence="2 3">MCA 4186</strain>
    </source>
</reference>
<protein>
    <submittedName>
        <fullName evidence="2">Uncharacterized protein</fullName>
    </submittedName>
</protein>
<feature type="compositionally biased region" description="Basic and acidic residues" evidence="1">
    <location>
        <begin position="79"/>
        <end position="89"/>
    </location>
</feature>
<dbReference type="RefSeq" id="XP_025598297.1">
    <property type="nucleotide sequence ID" value="XM_025744162.1"/>
</dbReference>
<proteinExistence type="predicted"/>
<sequence>MPAMKKREASEEAHDVAAKSAAFDDDAAVELNYAIRKVITAHANELYDHAPSLVQFRAKGRIHRHIGTLLGSARAGAEAGRRFEADKKAAAAPEKNSATPSPKKAKHE</sequence>
<feature type="region of interest" description="Disordered" evidence="1">
    <location>
        <begin position="73"/>
        <end position="108"/>
    </location>
</feature>